<feature type="compositionally biased region" description="Polar residues" evidence="1">
    <location>
        <begin position="1"/>
        <end position="18"/>
    </location>
</feature>
<organism evidence="3 4">
    <name type="scientific">Cyclonatronum proteinivorum</name>
    <dbReference type="NCBI Taxonomy" id="1457365"/>
    <lineage>
        <taxon>Bacteria</taxon>
        <taxon>Pseudomonadati</taxon>
        <taxon>Balneolota</taxon>
        <taxon>Balneolia</taxon>
        <taxon>Balneolales</taxon>
        <taxon>Cyclonatronaceae</taxon>
        <taxon>Cyclonatronum</taxon>
    </lineage>
</organism>
<dbReference type="KEGG" id="cprv:CYPRO_1648"/>
<feature type="transmembrane region" description="Helical" evidence="2">
    <location>
        <begin position="102"/>
        <end position="121"/>
    </location>
</feature>
<gene>
    <name evidence="3" type="ORF">CYPRO_1648</name>
</gene>
<keyword evidence="2" id="KW-0812">Transmembrane</keyword>
<reference evidence="3 4" key="1">
    <citation type="submission" date="2018-03" db="EMBL/GenBank/DDBJ databases">
        <title>Phenotypic and genomic properties of Cyclonatronum proteinivorum gen. nov., sp. nov., a haloalkaliphilic bacteroidete from soda lakes possessing Na+-translocating rhodopsin.</title>
        <authorList>
            <person name="Toshchakov S.V."/>
            <person name="Korzhenkov A."/>
            <person name="Samarov N.I."/>
            <person name="Kublanov I.V."/>
            <person name="Muntyan M.S."/>
            <person name="Sorokin D.Y."/>
        </authorList>
    </citation>
    <scope>NUCLEOTIDE SEQUENCE [LARGE SCALE GENOMIC DNA]</scope>
    <source>
        <strain evidence="3 4">Omega</strain>
    </source>
</reference>
<evidence type="ECO:0000256" key="1">
    <source>
        <dbReference type="SAM" id="MobiDB-lite"/>
    </source>
</evidence>
<dbReference type="EMBL" id="CP027806">
    <property type="protein sequence ID" value="AXJ00899.1"/>
    <property type="molecule type" value="Genomic_DNA"/>
</dbReference>
<feature type="region of interest" description="Disordered" evidence="1">
    <location>
        <begin position="1"/>
        <end position="22"/>
    </location>
</feature>
<evidence type="ECO:0000313" key="4">
    <source>
        <dbReference type="Proteomes" id="UP000254808"/>
    </source>
</evidence>
<evidence type="ECO:0000313" key="3">
    <source>
        <dbReference type="EMBL" id="AXJ00899.1"/>
    </source>
</evidence>
<feature type="transmembrane region" description="Helical" evidence="2">
    <location>
        <begin position="75"/>
        <end position="96"/>
    </location>
</feature>
<feature type="transmembrane region" description="Helical" evidence="2">
    <location>
        <begin position="142"/>
        <end position="161"/>
    </location>
</feature>
<sequence>MASSQNSDKTAGPASQPTHCAWSGETLTPAEAHRISLTIPVLLAPPKTLELSIDNSHEGELQDYVSRLNQRNLRFMIYIFVLPLALIAIPAMHVLMPENSGLLWIFAGILPLFTGLVLHEYPVPVQSYTDAKGVRGRLNRNALLGKLLMGAGLLLAVFGLVG</sequence>
<keyword evidence="4" id="KW-1185">Reference proteome</keyword>
<dbReference type="RefSeq" id="WP_114984148.1">
    <property type="nucleotide sequence ID" value="NZ_CP027806.1"/>
</dbReference>
<dbReference type="AlphaFoldDB" id="A0A345UK97"/>
<protein>
    <submittedName>
        <fullName evidence="3">Uncharacterized protein</fullName>
    </submittedName>
</protein>
<dbReference type="Proteomes" id="UP000254808">
    <property type="component" value="Chromosome"/>
</dbReference>
<accession>A0A345UK97</accession>
<evidence type="ECO:0000256" key="2">
    <source>
        <dbReference type="SAM" id="Phobius"/>
    </source>
</evidence>
<proteinExistence type="predicted"/>
<keyword evidence="2" id="KW-1133">Transmembrane helix</keyword>
<name>A0A345UK97_9BACT</name>
<keyword evidence="2" id="KW-0472">Membrane</keyword>